<dbReference type="InterPro" id="IPR020843">
    <property type="entry name" value="ER"/>
</dbReference>
<dbReference type="PANTHER" id="PTHR48106">
    <property type="entry name" value="QUINONE OXIDOREDUCTASE PIG3-RELATED"/>
    <property type="match status" value="1"/>
</dbReference>
<evidence type="ECO:0000256" key="1">
    <source>
        <dbReference type="ARBA" id="ARBA00022857"/>
    </source>
</evidence>
<comment type="caution">
    <text evidence="5">The sequence shown here is derived from an EMBL/GenBank/DDBJ whole genome shotgun (WGS) entry which is preliminary data.</text>
</comment>
<protein>
    <submittedName>
        <fullName evidence="5">Zinc-binding dehydrogenase</fullName>
    </submittedName>
</protein>
<dbReference type="InterPro" id="IPR013149">
    <property type="entry name" value="ADH-like_C"/>
</dbReference>
<feature type="region of interest" description="Disordered" evidence="3">
    <location>
        <begin position="1"/>
        <end position="23"/>
    </location>
</feature>
<accession>A0A934K5U8</accession>
<dbReference type="PANTHER" id="PTHR48106:SF18">
    <property type="entry name" value="QUINONE OXIDOREDUCTASE PIG3"/>
    <property type="match status" value="1"/>
</dbReference>
<feature type="domain" description="Enoyl reductase (ER)" evidence="4">
    <location>
        <begin position="9"/>
        <end position="302"/>
    </location>
</feature>
<dbReference type="EMBL" id="JAEKNR010000154">
    <property type="protein sequence ID" value="MBJ7599429.1"/>
    <property type="molecule type" value="Genomic_DNA"/>
</dbReference>
<keyword evidence="6" id="KW-1185">Reference proteome</keyword>
<name>A0A934K5U8_9BACT</name>
<dbReference type="Pfam" id="PF00107">
    <property type="entry name" value="ADH_zinc_N"/>
    <property type="match status" value="1"/>
</dbReference>
<feature type="compositionally biased region" description="Basic and acidic residues" evidence="3">
    <location>
        <begin position="9"/>
        <end position="19"/>
    </location>
</feature>
<dbReference type="Gene3D" id="3.90.180.10">
    <property type="entry name" value="Medium-chain alcohol dehydrogenases, catalytic domain"/>
    <property type="match status" value="1"/>
</dbReference>
<reference evidence="5" key="1">
    <citation type="submission" date="2020-10" db="EMBL/GenBank/DDBJ databases">
        <title>Ca. Dormibacterota MAGs.</title>
        <authorList>
            <person name="Montgomery K."/>
        </authorList>
    </citation>
    <scope>NUCLEOTIDE SEQUENCE [LARGE SCALE GENOMIC DNA]</scope>
    <source>
        <strain evidence="5">SC8812_S17_10</strain>
    </source>
</reference>
<dbReference type="Pfam" id="PF08240">
    <property type="entry name" value="ADH_N"/>
    <property type="match status" value="1"/>
</dbReference>
<proteinExistence type="predicted"/>
<evidence type="ECO:0000259" key="4">
    <source>
        <dbReference type="SMART" id="SM00829"/>
    </source>
</evidence>
<dbReference type="Proteomes" id="UP000612893">
    <property type="component" value="Unassembled WGS sequence"/>
</dbReference>
<dbReference type="InterPro" id="IPR011032">
    <property type="entry name" value="GroES-like_sf"/>
</dbReference>
<dbReference type="SUPFAM" id="SSF50129">
    <property type="entry name" value="GroES-like"/>
    <property type="match status" value="1"/>
</dbReference>
<organism evidence="5 6">
    <name type="scientific">Candidatus Nephthysia bennettiae</name>
    <dbReference type="NCBI Taxonomy" id="3127016"/>
    <lineage>
        <taxon>Bacteria</taxon>
        <taxon>Bacillati</taxon>
        <taxon>Candidatus Dormiibacterota</taxon>
        <taxon>Candidatus Dormibacteria</taxon>
        <taxon>Candidatus Dormibacterales</taxon>
        <taxon>Candidatus Dormibacteraceae</taxon>
        <taxon>Candidatus Nephthysia</taxon>
    </lineage>
</organism>
<keyword evidence="1" id="KW-0521">NADP</keyword>
<dbReference type="GO" id="GO:0016491">
    <property type="term" value="F:oxidoreductase activity"/>
    <property type="evidence" value="ECO:0007669"/>
    <property type="project" value="UniProtKB-KW"/>
</dbReference>
<dbReference type="RefSeq" id="WP_338202919.1">
    <property type="nucleotide sequence ID" value="NZ_JAEKNR010000154.1"/>
</dbReference>
<evidence type="ECO:0000256" key="3">
    <source>
        <dbReference type="SAM" id="MobiDB-lite"/>
    </source>
</evidence>
<evidence type="ECO:0000313" key="6">
    <source>
        <dbReference type="Proteomes" id="UP000612893"/>
    </source>
</evidence>
<keyword evidence="2" id="KW-0560">Oxidoreductase</keyword>
<sequence>MLALVSTPDRPEPVELRDVDDPDVGPDEALIEVRAFSINRGELHLLAQRPGWRPGQDVAGVVQEGAASGRGPRQGARVVAAVDGGGWAQRVAASVTRMAELPPTVGFAEAAALPVAGLTALRALREAGTLLGREVLVTGAAGRVGQFAVQLAAIAGATVTAAAGSPDRAAELLTLGAARTATYEEELCGPFHAVMESVGGPVLEASLRSLEPGGVAVLYGTASGEPARVTLASFAGKHGVSIRSFYIYQTGVETFGEDLALLAGLVAAGRLRPQIGMTASWREAAGALQALRDRRVRGKVVLLVD</sequence>
<dbReference type="AlphaFoldDB" id="A0A934K5U8"/>
<dbReference type="SUPFAM" id="SSF51735">
    <property type="entry name" value="NAD(P)-binding Rossmann-fold domains"/>
    <property type="match status" value="1"/>
</dbReference>
<evidence type="ECO:0000313" key="5">
    <source>
        <dbReference type="EMBL" id="MBJ7599429.1"/>
    </source>
</evidence>
<gene>
    <name evidence="5" type="ORF">JF922_15295</name>
</gene>
<dbReference type="Gene3D" id="3.40.50.720">
    <property type="entry name" value="NAD(P)-binding Rossmann-like Domain"/>
    <property type="match status" value="1"/>
</dbReference>
<dbReference type="InterPro" id="IPR036291">
    <property type="entry name" value="NAD(P)-bd_dom_sf"/>
</dbReference>
<evidence type="ECO:0000256" key="2">
    <source>
        <dbReference type="ARBA" id="ARBA00023002"/>
    </source>
</evidence>
<dbReference type="SMART" id="SM00829">
    <property type="entry name" value="PKS_ER"/>
    <property type="match status" value="1"/>
</dbReference>
<dbReference type="InterPro" id="IPR013154">
    <property type="entry name" value="ADH-like_N"/>
</dbReference>